<dbReference type="UniPathway" id="UPA00053">
    <property type="reaction ID" value="UER00086"/>
</dbReference>
<dbReference type="PANTHER" id="PTHR43699">
    <property type="entry name" value="3-DEHYDROQUINATE DEHYDRATASE"/>
    <property type="match status" value="1"/>
</dbReference>
<evidence type="ECO:0000313" key="7">
    <source>
        <dbReference type="Proteomes" id="UP000608579"/>
    </source>
</evidence>
<dbReference type="InterPro" id="IPR013785">
    <property type="entry name" value="Aldolase_TIM"/>
</dbReference>
<dbReference type="Proteomes" id="UP000608579">
    <property type="component" value="Unassembled WGS sequence"/>
</dbReference>
<dbReference type="Pfam" id="PF01487">
    <property type="entry name" value="DHquinase_I"/>
    <property type="match status" value="1"/>
</dbReference>
<dbReference type="EMBL" id="DQVM01000079">
    <property type="protein sequence ID" value="HIQ29747.1"/>
    <property type="molecule type" value="Genomic_DNA"/>
</dbReference>
<dbReference type="GO" id="GO:0003855">
    <property type="term" value="F:3-dehydroquinate dehydratase activity"/>
    <property type="evidence" value="ECO:0007669"/>
    <property type="project" value="UniProtKB-UniRule"/>
</dbReference>
<comment type="similarity">
    <text evidence="4">Belongs to the type-I 3-dehydroquinase family.</text>
</comment>
<gene>
    <name evidence="4 6" type="primary">aroD</name>
    <name evidence="6" type="ORF">EYH45_04200</name>
</gene>
<keyword evidence="3 4" id="KW-0704">Schiff base</keyword>
<comment type="function">
    <text evidence="4">Involved in the third step of the chorismate pathway, which leads to the biosynthesis of aromatic amino acids. Catalyzes the cis-dehydration of 3-dehydroquinate (DHQ) and introduces the first double bond of the aromatic ring to yield 3-dehydroshikimate.</text>
</comment>
<name>A0A833E9S7_CALS0</name>
<feature type="binding site" evidence="4">
    <location>
        <begin position="56"/>
        <end position="58"/>
    </location>
    <ligand>
        <name>3-dehydroquinate</name>
        <dbReference type="ChEBI" id="CHEBI:32364"/>
    </ligand>
</feature>
<dbReference type="InterPro" id="IPR050146">
    <property type="entry name" value="Type-I_3-dehydroquinase"/>
</dbReference>
<dbReference type="GO" id="GO:0009073">
    <property type="term" value="P:aromatic amino acid family biosynthetic process"/>
    <property type="evidence" value="ECO:0007669"/>
    <property type="project" value="UniProtKB-KW"/>
</dbReference>
<proteinExistence type="inferred from homology"/>
<keyword evidence="4" id="KW-0028">Amino-acid biosynthesis</keyword>
<feature type="binding site" evidence="4">
    <location>
        <position position="30"/>
    </location>
    <ligand>
        <name>3-dehydroquinate</name>
        <dbReference type="ChEBI" id="CHEBI:32364"/>
    </ligand>
</feature>
<comment type="pathway">
    <text evidence="4">Metabolic intermediate biosynthesis; chorismate biosynthesis; chorismate from D-erythrose 4-phosphate and phosphoenolpyruvate: step 3/7.</text>
</comment>
<dbReference type="GO" id="GO:0008652">
    <property type="term" value="P:amino acid biosynthetic process"/>
    <property type="evidence" value="ECO:0007669"/>
    <property type="project" value="UniProtKB-KW"/>
</dbReference>
<comment type="catalytic activity">
    <reaction evidence="1 4">
        <text>3-dehydroquinate = 3-dehydroshikimate + H2O</text>
        <dbReference type="Rhea" id="RHEA:21096"/>
        <dbReference type="ChEBI" id="CHEBI:15377"/>
        <dbReference type="ChEBI" id="CHEBI:16630"/>
        <dbReference type="ChEBI" id="CHEBI:32364"/>
        <dbReference type="EC" id="4.2.1.10"/>
    </reaction>
</comment>
<evidence type="ECO:0000313" key="6">
    <source>
        <dbReference type="EMBL" id="HIQ29747.1"/>
    </source>
</evidence>
<dbReference type="NCBIfam" id="TIGR01093">
    <property type="entry name" value="aroD"/>
    <property type="match status" value="1"/>
</dbReference>
<reference evidence="6" key="1">
    <citation type="journal article" date="2020" name="ISME J.">
        <title>Gammaproteobacteria mediating utilization of methyl-, sulfur- and petroleum organic compounds in deep ocean hydrothermal plumes.</title>
        <authorList>
            <person name="Zhou Z."/>
            <person name="Liu Y."/>
            <person name="Pan J."/>
            <person name="Cron B.R."/>
            <person name="Toner B.M."/>
            <person name="Anantharaman K."/>
            <person name="Breier J.A."/>
            <person name="Dick G.J."/>
            <person name="Li M."/>
        </authorList>
    </citation>
    <scope>NUCLEOTIDE SEQUENCE</scope>
    <source>
        <strain evidence="6">SZUA-1515</strain>
    </source>
</reference>
<evidence type="ECO:0000256" key="2">
    <source>
        <dbReference type="ARBA" id="ARBA00023239"/>
    </source>
</evidence>
<feature type="active site" description="Proton donor/acceptor" evidence="4">
    <location>
        <position position="144"/>
    </location>
</feature>
<feature type="binding site" evidence="4">
    <location>
        <position position="87"/>
    </location>
    <ligand>
        <name>3-dehydroquinate</name>
        <dbReference type="ChEBI" id="CHEBI:32364"/>
    </ligand>
</feature>
<keyword evidence="2 4" id="KW-0456">Lyase</keyword>
<comment type="subunit">
    <text evidence="4">Homodimer.</text>
</comment>
<dbReference type="PANTHER" id="PTHR43699:SF1">
    <property type="entry name" value="3-DEHYDROQUINATE DEHYDRATASE"/>
    <property type="match status" value="1"/>
</dbReference>
<dbReference type="GO" id="GO:0009423">
    <property type="term" value="P:chorismate biosynthetic process"/>
    <property type="evidence" value="ECO:0007669"/>
    <property type="project" value="UniProtKB-UniRule"/>
</dbReference>
<dbReference type="Gene3D" id="3.20.20.70">
    <property type="entry name" value="Aldolase class I"/>
    <property type="match status" value="1"/>
</dbReference>
<feature type="region of interest" description="Disordered" evidence="5">
    <location>
        <begin position="1"/>
        <end position="22"/>
    </location>
</feature>
<dbReference type="EC" id="4.2.1.10" evidence="4"/>
<feature type="active site" description="Schiff-base intermediate with substrate" evidence="4">
    <location>
        <position position="170"/>
    </location>
</feature>
<feature type="binding site" evidence="4">
    <location>
        <position position="209"/>
    </location>
    <ligand>
        <name>3-dehydroquinate</name>
        <dbReference type="ChEBI" id="CHEBI:32364"/>
    </ligand>
</feature>
<feature type="binding site" evidence="4">
    <location>
        <position position="233"/>
    </location>
    <ligand>
        <name>3-dehydroquinate</name>
        <dbReference type="ChEBI" id="CHEBI:32364"/>
    </ligand>
</feature>
<feature type="binding site" evidence="4">
    <location>
        <position position="229"/>
    </location>
    <ligand>
        <name>3-dehydroquinate</name>
        <dbReference type="ChEBI" id="CHEBI:32364"/>
    </ligand>
</feature>
<dbReference type="SUPFAM" id="SSF51569">
    <property type="entry name" value="Aldolase"/>
    <property type="match status" value="1"/>
</dbReference>
<evidence type="ECO:0000256" key="3">
    <source>
        <dbReference type="ARBA" id="ARBA00023270"/>
    </source>
</evidence>
<accession>A0A833E9S7</accession>
<comment type="caution">
    <text evidence="6">The sequence shown here is derived from an EMBL/GenBank/DDBJ whole genome shotgun (WGS) entry which is preliminary data.</text>
</comment>
<protein>
    <recommendedName>
        <fullName evidence="4">3-dehydroquinate dehydratase</fullName>
        <shortName evidence="4">3-dehydroquinase</shortName>
        <ecNumber evidence="4">4.2.1.10</ecNumber>
    </recommendedName>
    <alternativeName>
        <fullName evidence="4">Type I DHQase</fullName>
    </alternativeName>
    <alternativeName>
        <fullName evidence="4">Type I dehydroquinase</fullName>
        <shortName evidence="4">DHQ1</shortName>
    </alternativeName>
</protein>
<dbReference type="CDD" id="cd00502">
    <property type="entry name" value="DHQase_I"/>
    <property type="match status" value="1"/>
</dbReference>
<keyword evidence="4" id="KW-0057">Aromatic amino acid biosynthesis</keyword>
<organism evidence="6 7">
    <name type="scientific">Caldiarchaeum subterraneum</name>
    <dbReference type="NCBI Taxonomy" id="311458"/>
    <lineage>
        <taxon>Archaea</taxon>
        <taxon>Nitrososphaerota</taxon>
        <taxon>Candidatus Caldarchaeales</taxon>
        <taxon>Candidatus Caldarchaeaceae</taxon>
        <taxon>Candidatus Caldarchaeum</taxon>
    </lineage>
</organism>
<dbReference type="InterPro" id="IPR001381">
    <property type="entry name" value="DHquinase_I"/>
</dbReference>
<dbReference type="AlphaFoldDB" id="A0A833E9S7"/>
<dbReference type="GO" id="GO:0046279">
    <property type="term" value="P:3,4-dihydroxybenzoate biosynthetic process"/>
    <property type="evidence" value="ECO:0007669"/>
    <property type="project" value="TreeGrafter"/>
</dbReference>
<evidence type="ECO:0000256" key="5">
    <source>
        <dbReference type="SAM" id="MobiDB-lite"/>
    </source>
</evidence>
<evidence type="ECO:0000256" key="4">
    <source>
        <dbReference type="HAMAP-Rule" id="MF_00214"/>
    </source>
</evidence>
<evidence type="ECO:0000256" key="1">
    <source>
        <dbReference type="ARBA" id="ARBA00001864"/>
    </source>
</evidence>
<dbReference type="HAMAP" id="MF_00214">
    <property type="entry name" value="AroD"/>
    <property type="match status" value="1"/>
</dbReference>
<sequence>MPPLGGEGKTLRHGGRRNHNREMKTRICVSTYGKTLEELVKSIKEITKRYGNILVEARVDYLEEDINAGTLAERLKPYAERLVITVRPAEEGGYYTRGEDKRLLLIRRLALIQPAYIDVELNKIDNSLIQNIRNLGVKVIVSWHDFRKTPPRRDLTEVAKRAINLGDVAKVVTMSRGVEDNLNILYLYSMLDHRRLIAFCMGEQGRVTRILSATAGAPIIYAATPDKKTAPGQYSVDEILDILKWPICSAGAPTYEGEK</sequence>